<organism evidence="2">
    <name type="scientific">Lygus hesperus</name>
    <name type="common">Western plant bug</name>
    <dbReference type="NCBI Taxonomy" id="30085"/>
    <lineage>
        <taxon>Eukaryota</taxon>
        <taxon>Metazoa</taxon>
        <taxon>Ecdysozoa</taxon>
        <taxon>Arthropoda</taxon>
        <taxon>Hexapoda</taxon>
        <taxon>Insecta</taxon>
        <taxon>Pterygota</taxon>
        <taxon>Neoptera</taxon>
        <taxon>Paraneoptera</taxon>
        <taxon>Hemiptera</taxon>
        <taxon>Heteroptera</taxon>
        <taxon>Panheteroptera</taxon>
        <taxon>Cimicomorpha</taxon>
        <taxon>Miridae</taxon>
        <taxon>Mirini</taxon>
        <taxon>Lygus</taxon>
    </lineage>
</organism>
<dbReference type="Pfam" id="PF00096">
    <property type="entry name" value="zf-C2H2"/>
    <property type="match status" value="1"/>
</dbReference>
<accession>A0A0A9XX57</accession>
<dbReference type="AlphaFoldDB" id="A0A0A9XX57"/>
<sequence length="107" mass="12470">NTAGNSQESFKCAYCGATYSNKSILDFHIQKYCWKAENTSYRRDDRPILKCTNCGRLFFDKDLLVAHIREGCLRLLQCHLCPFVCGSFHSLQSHLLLVHKLRFLQRK</sequence>
<name>A0A0A9XX57_LYGHE</name>
<gene>
    <name evidence="2" type="ORF">CM83_42164</name>
</gene>
<feature type="non-terminal residue" evidence="2">
    <location>
        <position position="1"/>
    </location>
</feature>
<feature type="domain" description="C2H2-type" evidence="1">
    <location>
        <begin position="10"/>
        <end position="30"/>
    </location>
</feature>
<dbReference type="EMBL" id="GBHO01020156">
    <property type="protein sequence ID" value="JAG23448.1"/>
    <property type="molecule type" value="Transcribed_RNA"/>
</dbReference>
<dbReference type="InterPro" id="IPR013087">
    <property type="entry name" value="Znf_C2H2_type"/>
</dbReference>
<feature type="domain" description="C2H2-type" evidence="1">
    <location>
        <begin position="76"/>
        <end position="99"/>
    </location>
</feature>
<dbReference type="SMART" id="SM00355">
    <property type="entry name" value="ZnF_C2H2"/>
    <property type="match status" value="3"/>
</dbReference>
<feature type="domain" description="C2H2-type" evidence="1">
    <location>
        <begin position="49"/>
        <end position="69"/>
    </location>
</feature>
<dbReference type="InterPro" id="IPR036236">
    <property type="entry name" value="Znf_C2H2_sf"/>
</dbReference>
<reference evidence="2" key="1">
    <citation type="journal article" date="2014" name="PLoS ONE">
        <title>Transcriptome-Based Identification of ABC Transporters in the Western Tarnished Plant Bug Lygus hesperus.</title>
        <authorList>
            <person name="Hull J.J."/>
            <person name="Chaney K."/>
            <person name="Geib S.M."/>
            <person name="Fabrick J.A."/>
            <person name="Brent C.S."/>
            <person name="Walsh D."/>
            <person name="Lavine L.C."/>
        </authorList>
    </citation>
    <scope>NUCLEOTIDE SEQUENCE</scope>
</reference>
<evidence type="ECO:0000313" key="2">
    <source>
        <dbReference type="EMBL" id="JAG23448.1"/>
    </source>
</evidence>
<evidence type="ECO:0000259" key="1">
    <source>
        <dbReference type="SMART" id="SM00355"/>
    </source>
</evidence>
<protein>
    <recommendedName>
        <fullName evidence="1">C2H2-type domain-containing protein</fullName>
    </recommendedName>
</protein>
<dbReference type="Gene3D" id="3.30.160.60">
    <property type="entry name" value="Classic Zinc Finger"/>
    <property type="match status" value="1"/>
</dbReference>
<proteinExistence type="predicted"/>
<dbReference type="SUPFAM" id="SSF57667">
    <property type="entry name" value="beta-beta-alpha zinc fingers"/>
    <property type="match status" value="1"/>
</dbReference>
<reference evidence="2" key="2">
    <citation type="submission" date="2014-07" db="EMBL/GenBank/DDBJ databases">
        <authorList>
            <person name="Hull J."/>
        </authorList>
    </citation>
    <scope>NUCLEOTIDE SEQUENCE</scope>
</reference>